<feature type="repeat" description="TPR" evidence="1">
    <location>
        <begin position="741"/>
        <end position="774"/>
    </location>
</feature>
<feature type="repeat" description="TPR" evidence="1">
    <location>
        <begin position="1187"/>
        <end position="1220"/>
    </location>
</feature>
<feature type="compositionally biased region" description="Pro residues" evidence="2">
    <location>
        <begin position="194"/>
        <end position="204"/>
    </location>
</feature>
<feature type="compositionally biased region" description="Acidic residues" evidence="2">
    <location>
        <begin position="281"/>
        <end position="295"/>
    </location>
</feature>
<name>A0AAN6IX79_EXODE</name>
<feature type="compositionally biased region" description="Polar residues" evidence="2">
    <location>
        <begin position="222"/>
        <end position="232"/>
    </location>
</feature>
<feature type="region of interest" description="Disordered" evidence="2">
    <location>
        <begin position="822"/>
        <end position="896"/>
    </location>
</feature>
<dbReference type="Proteomes" id="UP001161757">
    <property type="component" value="Unassembled WGS sequence"/>
</dbReference>
<feature type="compositionally biased region" description="Basic residues" evidence="2">
    <location>
        <begin position="869"/>
        <end position="888"/>
    </location>
</feature>
<dbReference type="InterPro" id="IPR019734">
    <property type="entry name" value="TPR_rpt"/>
</dbReference>
<proteinExistence type="predicted"/>
<dbReference type="GO" id="GO:0006383">
    <property type="term" value="P:transcription by RNA polymerase III"/>
    <property type="evidence" value="ECO:0007669"/>
    <property type="project" value="InterPro"/>
</dbReference>
<feature type="region of interest" description="Disordered" evidence="2">
    <location>
        <begin position="1"/>
        <end position="252"/>
    </location>
</feature>
<dbReference type="SMART" id="SM00028">
    <property type="entry name" value="TPR"/>
    <property type="match status" value="9"/>
</dbReference>
<dbReference type="InterPro" id="IPR011990">
    <property type="entry name" value="TPR-like_helical_dom_sf"/>
</dbReference>
<keyword evidence="1" id="KW-0802">TPR repeat</keyword>
<dbReference type="PANTHER" id="PTHR23082">
    <property type="entry name" value="TRANSCRIPTION INITIATION FACTOR IIIC TFIIIC , POLYPEPTIDE 3-RELATED"/>
    <property type="match status" value="1"/>
</dbReference>
<dbReference type="InterPro" id="IPR039340">
    <property type="entry name" value="Tfc4/TFIIIC-102/Sfc4"/>
</dbReference>
<sequence>MTDQNHSHSRPPGNDPTFRASSYPWMAHMPPVHPDDFPRASGPPVYEGFVPHPGQAPHMPPPPQSQGPQPNGFPPQSAPESGRPYHQANPAQPALLADLRNYAQTSSGHEPGYQGVSQSRPMNPYEAVPRRPDVQSNYIPFPQEKLHQLPPRQQPAMQPHYPPLPPSWSYQHPSMQQPYGHANYLSSHPSGPYQEPPATQPNVPPNYSLSSQQPPGGQTGGFSNSNPSQLNQLLHPPPPETQSDYIPFPREKLNQLELARETRLALEPNRLAAPRLQEADTSADEDDISVDEADDTERIPLAASPNTPTGRKSRKRGAAKPVGDDKPPRKRRKKGTGTRGGWSKGLKIGPRPPIDPGAEFNQLHKSAMNAFIDDQDTEKALELILKAIAVNPEIYAAHALLSEIYFAKGEDEKAIAALFSGAHSAPRDPEVWWQVASACLQRSSGNRQTALQQASYCYARIIHNDPKECDARLQRAALQRELGNYTKAMNDLEFVREHKPRDSNVLRQIAEVCIDTRDLDRAKSLYEEALAYYREAGMDEEDSFTWTDILVYAQLLAQEEPADVSLSNAIKALRSLSRWLLGRGEETFWDDYSEDDREWDSEDDPRRTLVEQFVPGKHPLDTYGTGLPLELRVRLGVFRLRQGPEMLDEALAHFEWLEPDARDEDANVYDYPDLFLEAAQALHEAKQHEQALRYYQALKDINAYSDTDFWLGVAANSYICGNKEQAIECYEEAKAWDDNCIEARTQLSKLYADMGDKQRAMENAREAVRIADNSVVRKVERRKYERKEQRIAREQAEKALKFAYSLPGPISDGVPVERIEARIGRRRGKGKKNKQAKAAITDGTSANDNPDRPVQSVEGQDGEVEGEKSKKKPRVYKPRSKPAPKPKRMTAEEKEAYRTENVNRLYKDLVENTEAMRKGDEVARNTWMDCAESLITDFRSNRVFYPAERYVTFKGYDRDFNASDRRRKAHRQQEQEQDALENGDGNGDQDIPSPSVESTVPTEYREITFTEWLDVFLEYALLLANDSEPGSQQRCYNIITAALDCSVWYHDPQAILHIYVTYFTCALALRDSQTLFNIVLRWFMRRFQFCTDAYRLFAGMNFLFPHPDDKGGKDIQMANAHFRSGPSQKFMFRQVMAMDMNLPQDYNPEGYGPVPSFMRQQPSLLAKDEGDEDLANGEVITPKELDVVLLTLYGHILYAGGSFPNALSYFFRARSLDPKNPVTLLSIALAYMHELLKRQSDNRHMFFLQGWAFFEEYADARREWAKSKGDPETELLVEREILFNRARSWHMMGMSDLAVRAYAKLFSSATPTASAQTGAGQIKHADYTMEAAYAVQTLYALSGNAAMARDITEKYLVV</sequence>
<gene>
    <name evidence="3" type="primary">TFC4</name>
    <name evidence="3" type="ORF">HRR80_001962</name>
</gene>
<feature type="compositionally biased region" description="Polar residues" evidence="2">
    <location>
        <begin position="168"/>
        <end position="177"/>
    </location>
</feature>
<evidence type="ECO:0000256" key="1">
    <source>
        <dbReference type="PROSITE-ProRule" id="PRU00339"/>
    </source>
</evidence>
<dbReference type="Pfam" id="PF13181">
    <property type="entry name" value="TPR_8"/>
    <property type="match status" value="1"/>
</dbReference>
<comment type="caution">
    <text evidence="3">The sequence shown here is derived from an EMBL/GenBank/DDBJ whole genome shotgun (WGS) entry which is preliminary data.</text>
</comment>
<evidence type="ECO:0000313" key="3">
    <source>
        <dbReference type="EMBL" id="KAJ8993448.1"/>
    </source>
</evidence>
<feature type="compositionally biased region" description="Basic residues" evidence="2">
    <location>
        <begin position="824"/>
        <end position="835"/>
    </location>
</feature>
<dbReference type="PANTHER" id="PTHR23082:SF0">
    <property type="entry name" value="GENERAL TRANSCRIPTION FACTOR 3C POLYPEPTIDE 3"/>
    <property type="match status" value="1"/>
</dbReference>
<organism evidence="3 4">
    <name type="scientific">Exophiala dermatitidis</name>
    <name type="common">Black yeast-like fungus</name>
    <name type="synonym">Wangiella dermatitidis</name>
    <dbReference type="NCBI Taxonomy" id="5970"/>
    <lineage>
        <taxon>Eukaryota</taxon>
        <taxon>Fungi</taxon>
        <taxon>Dikarya</taxon>
        <taxon>Ascomycota</taxon>
        <taxon>Pezizomycotina</taxon>
        <taxon>Eurotiomycetes</taxon>
        <taxon>Chaetothyriomycetidae</taxon>
        <taxon>Chaetothyriales</taxon>
        <taxon>Herpotrichiellaceae</taxon>
        <taxon>Exophiala</taxon>
    </lineage>
</organism>
<reference evidence="3" key="1">
    <citation type="submission" date="2023-01" db="EMBL/GenBank/DDBJ databases">
        <title>Exophiala dermititidis isolated from Cystic Fibrosis Patient.</title>
        <authorList>
            <person name="Kurbessoian T."/>
            <person name="Crocker A."/>
            <person name="Murante D."/>
            <person name="Hogan D.A."/>
            <person name="Stajich J.E."/>
        </authorList>
    </citation>
    <scope>NUCLEOTIDE SEQUENCE</scope>
    <source>
        <strain evidence="3">Ex8</strain>
    </source>
</reference>
<dbReference type="EMBL" id="JAJGCB010000003">
    <property type="protein sequence ID" value="KAJ8993448.1"/>
    <property type="molecule type" value="Genomic_DNA"/>
</dbReference>
<feature type="region of interest" description="Disordered" evidence="2">
    <location>
        <begin position="264"/>
        <end position="353"/>
    </location>
</feature>
<evidence type="ECO:0000313" key="4">
    <source>
        <dbReference type="Proteomes" id="UP001161757"/>
    </source>
</evidence>
<dbReference type="SUPFAM" id="SSF48452">
    <property type="entry name" value="TPR-like"/>
    <property type="match status" value="3"/>
</dbReference>
<dbReference type="Pfam" id="PF14559">
    <property type="entry name" value="TPR_19"/>
    <property type="match status" value="1"/>
</dbReference>
<dbReference type="GO" id="GO:0000127">
    <property type="term" value="C:transcription factor TFIIIC complex"/>
    <property type="evidence" value="ECO:0007669"/>
    <property type="project" value="TreeGrafter"/>
</dbReference>
<dbReference type="Gene3D" id="1.25.40.10">
    <property type="entry name" value="Tetratricopeptide repeat domain"/>
    <property type="match status" value="3"/>
</dbReference>
<dbReference type="PROSITE" id="PS50005">
    <property type="entry name" value="TPR"/>
    <property type="match status" value="2"/>
</dbReference>
<feature type="compositionally biased region" description="Pro residues" evidence="2">
    <location>
        <begin position="58"/>
        <end position="77"/>
    </location>
</feature>
<protein>
    <submittedName>
        <fullName evidence="3">Transcription factor TFIIIC subunit tfc4</fullName>
    </submittedName>
</protein>
<evidence type="ECO:0000256" key="2">
    <source>
        <dbReference type="SAM" id="MobiDB-lite"/>
    </source>
</evidence>
<feature type="region of interest" description="Disordered" evidence="2">
    <location>
        <begin position="964"/>
        <end position="1000"/>
    </location>
</feature>
<accession>A0AAN6IX79</accession>